<dbReference type="InterPro" id="IPR017926">
    <property type="entry name" value="GATASE"/>
</dbReference>
<organism evidence="14 15">
    <name type="scientific">Schaalia turicensis</name>
    <dbReference type="NCBI Taxonomy" id="131111"/>
    <lineage>
        <taxon>Bacteria</taxon>
        <taxon>Bacillati</taxon>
        <taxon>Actinomycetota</taxon>
        <taxon>Actinomycetes</taxon>
        <taxon>Actinomycetales</taxon>
        <taxon>Actinomycetaceae</taxon>
        <taxon>Schaalia</taxon>
    </lineage>
</organism>
<feature type="active site" description="Nucleophile" evidence="11 12">
    <location>
        <position position="81"/>
    </location>
</feature>
<feature type="domain" description="Glutamine amidotransferase" evidence="13">
    <location>
        <begin position="5"/>
        <end position="206"/>
    </location>
</feature>
<evidence type="ECO:0000256" key="6">
    <source>
        <dbReference type="ARBA" id="ARBA00023102"/>
    </source>
</evidence>
<comment type="subcellular location">
    <subcellularLocation>
        <location evidence="11">Cytoplasm</location>
    </subcellularLocation>
</comment>
<dbReference type="EMBL" id="PKKJ01000001">
    <property type="protein sequence ID" value="PKY66771.1"/>
    <property type="molecule type" value="Genomic_DNA"/>
</dbReference>
<comment type="caution">
    <text evidence="14">The sequence shown here is derived from an EMBL/GenBank/DDBJ whole genome shotgun (WGS) entry which is preliminary data.</text>
</comment>
<reference evidence="14 15" key="1">
    <citation type="submission" date="2017-12" db="EMBL/GenBank/DDBJ databases">
        <title>Phylogenetic diversity of female urinary microbiome.</title>
        <authorList>
            <person name="Thomas-White K."/>
            <person name="Wolfe A.J."/>
        </authorList>
    </citation>
    <scope>NUCLEOTIDE SEQUENCE [LARGE SCALE GENOMIC DNA]</scope>
    <source>
        <strain evidence="14 15">UMB0250</strain>
    </source>
</reference>
<dbReference type="NCBIfam" id="TIGR01855">
    <property type="entry name" value="IMP_synth_hisH"/>
    <property type="match status" value="1"/>
</dbReference>
<evidence type="ECO:0000313" key="14">
    <source>
        <dbReference type="EMBL" id="PKY66771.1"/>
    </source>
</evidence>
<evidence type="ECO:0000256" key="4">
    <source>
        <dbReference type="ARBA" id="ARBA00022801"/>
    </source>
</evidence>
<dbReference type="GO" id="GO:0016829">
    <property type="term" value="F:lyase activity"/>
    <property type="evidence" value="ECO:0007669"/>
    <property type="project" value="UniProtKB-KW"/>
</dbReference>
<protein>
    <recommendedName>
        <fullName evidence="11">Imidazole glycerol phosphate synthase subunit HisH</fullName>
        <ecNumber evidence="11">4.3.2.10</ecNumber>
    </recommendedName>
    <alternativeName>
        <fullName evidence="11">IGP synthase glutaminase subunit</fullName>
        <ecNumber evidence="11">3.5.1.2</ecNumber>
    </alternativeName>
    <alternativeName>
        <fullName evidence="11">IGP synthase subunit HisH</fullName>
    </alternativeName>
    <alternativeName>
        <fullName evidence="11">ImGP synthase subunit HisH</fullName>
        <shortName evidence="11">IGPS subunit HisH</shortName>
    </alternativeName>
</protein>
<dbReference type="PANTHER" id="PTHR42701">
    <property type="entry name" value="IMIDAZOLE GLYCEROL PHOSPHATE SYNTHASE SUBUNIT HISH"/>
    <property type="match status" value="1"/>
</dbReference>
<comment type="catalytic activity">
    <reaction evidence="10 11">
        <text>L-glutamine + H2O = L-glutamate + NH4(+)</text>
        <dbReference type="Rhea" id="RHEA:15889"/>
        <dbReference type="ChEBI" id="CHEBI:15377"/>
        <dbReference type="ChEBI" id="CHEBI:28938"/>
        <dbReference type="ChEBI" id="CHEBI:29985"/>
        <dbReference type="ChEBI" id="CHEBI:58359"/>
        <dbReference type="EC" id="3.5.1.2"/>
    </reaction>
</comment>
<evidence type="ECO:0000256" key="5">
    <source>
        <dbReference type="ARBA" id="ARBA00022962"/>
    </source>
</evidence>
<keyword evidence="11" id="KW-0963">Cytoplasm</keyword>
<dbReference type="PROSITE" id="PS51273">
    <property type="entry name" value="GATASE_TYPE_1"/>
    <property type="match status" value="1"/>
</dbReference>
<dbReference type="HAMAP" id="MF_00278">
    <property type="entry name" value="HisH"/>
    <property type="match status" value="1"/>
</dbReference>
<evidence type="ECO:0000313" key="15">
    <source>
        <dbReference type="Proteomes" id="UP000234545"/>
    </source>
</evidence>
<evidence type="ECO:0000256" key="12">
    <source>
        <dbReference type="PIRSR" id="PIRSR000495-1"/>
    </source>
</evidence>
<proteinExistence type="inferred from homology"/>
<dbReference type="PANTHER" id="PTHR42701:SF1">
    <property type="entry name" value="IMIDAZOLE GLYCEROL PHOSPHATE SYNTHASE SUBUNIT HISH"/>
    <property type="match status" value="1"/>
</dbReference>
<keyword evidence="6 11" id="KW-0368">Histidine biosynthesis</keyword>
<dbReference type="EC" id="3.5.1.2" evidence="11"/>
<accession>A0A2I1I6R3</accession>
<comment type="function">
    <text evidence="8 11">IGPS catalyzes the conversion of PRFAR and glutamine to IGP, AICAR and glutamate. The HisH subunit catalyzes the hydrolysis of glutamine to glutamate and ammonia as part of the synthesis of IGP and AICAR. The resulting ammonia molecule is channeled to the active site of HisF.</text>
</comment>
<dbReference type="SUPFAM" id="SSF52317">
    <property type="entry name" value="Class I glutamine amidotransferase-like"/>
    <property type="match status" value="1"/>
</dbReference>
<dbReference type="Proteomes" id="UP000234545">
    <property type="component" value="Unassembled WGS sequence"/>
</dbReference>
<dbReference type="GO" id="GO:0004359">
    <property type="term" value="F:glutaminase activity"/>
    <property type="evidence" value="ECO:0007669"/>
    <property type="project" value="UniProtKB-EC"/>
</dbReference>
<evidence type="ECO:0000256" key="3">
    <source>
        <dbReference type="ARBA" id="ARBA00022605"/>
    </source>
</evidence>
<dbReference type="InterPro" id="IPR010139">
    <property type="entry name" value="Imidazole-glycPsynth_HisH"/>
</dbReference>
<feature type="active site" evidence="11 12">
    <location>
        <position position="191"/>
    </location>
</feature>
<keyword evidence="5 11" id="KW-0315">Glutamine amidotransferase</keyword>
<dbReference type="GO" id="GO:0005737">
    <property type="term" value="C:cytoplasm"/>
    <property type="evidence" value="ECO:0007669"/>
    <property type="project" value="UniProtKB-SubCell"/>
</dbReference>
<feature type="active site" evidence="11 12">
    <location>
        <position position="193"/>
    </location>
</feature>
<comment type="pathway">
    <text evidence="1 11">Amino-acid biosynthesis; L-histidine biosynthesis; L-histidine from 5-phospho-alpha-D-ribose 1-diphosphate: step 5/9.</text>
</comment>
<evidence type="ECO:0000256" key="11">
    <source>
        <dbReference type="HAMAP-Rule" id="MF_00278"/>
    </source>
</evidence>
<evidence type="ECO:0000256" key="1">
    <source>
        <dbReference type="ARBA" id="ARBA00005091"/>
    </source>
</evidence>
<dbReference type="Gene3D" id="3.40.50.880">
    <property type="match status" value="1"/>
</dbReference>
<comment type="catalytic activity">
    <reaction evidence="9 11">
        <text>5-[(5-phospho-1-deoxy-D-ribulos-1-ylimino)methylamino]-1-(5-phospho-beta-D-ribosyl)imidazole-4-carboxamide + L-glutamine = D-erythro-1-(imidazol-4-yl)glycerol 3-phosphate + 5-amino-1-(5-phospho-beta-D-ribosyl)imidazole-4-carboxamide + L-glutamate + H(+)</text>
        <dbReference type="Rhea" id="RHEA:24793"/>
        <dbReference type="ChEBI" id="CHEBI:15378"/>
        <dbReference type="ChEBI" id="CHEBI:29985"/>
        <dbReference type="ChEBI" id="CHEBI:58278"/>
        <dbReference type="ChEBI" id="CHEBI:58359"/>
        <dbReference type="ChEBI" id="CHEBI:58475"/>
        <dbReference type="ChEBI" id="CHEBI:58525"/>
        <dbReference type="EC" id="4.3.2.10"/>
    </reaction>
</comment>
<evidence type="ECO:0000256" key="9">
    <source>
        <dbReference type="ARBA" id="ARBA00047838"/>
    </source>
</evidence>
<evidence type="ECO:0000256" key="8">
    <source>
        <dbReference type="ARBA" id="ARBA00025299"/>
    </source>
</evidence>
<dbReference type="PIRSF" id="PIRSF000495">
    <property type="entry name" value="Amidotransf_hisH"/>
    <property type="match status" value="1"/>
</dbReference>
<evidence type="ECO:0000256" key="10">
    <source>
        <dbReference type="ARBA" id="ARBA00049534"/>
    </source>
</evidence>
<dbReference type="EC" id="4.3.2.10" evidence="11"/>
<sequence length="211" mass="22423">MTHVVVFDYGSGNVRSACRALEHVGADVELTADREAALNADGLLVPGVGAFHAVMRQLRVADGENIIDMRLAGGRPVMGICVGLQIMFSSSEEKGEGEGLGQWPGVVKRLDAEVVPHMGWSPIEVATGSKLFAGVEDQRFYFVHSYGVHDDPTAALAGGVTTPPLTSWARHGNSRFVAAVENGPLSATQFHPEKSGDAGMTLLANWLDTLK</sequence>
<dbReference type="InterPro" id="IPR029062">
    <property type="entry name" value="Class_I_gatase-like"/>
</dbReference>
<evidence type="ECO:0000259" key="13">
    <source>
        <dbReference type="Pfam" id="PF00117"/>
    </source>
</evidence>
<dbReference type="UniPathway" id="UPA00031">
    <property type="reaction ID" value="UER00010"/>
</dbReference>
<keyword evidence="7 11" id="KW-0456">Lyase</keyword>
<dbReference type="GO" id="GO:0000107">
    <property type="term" value="F:imidazoleglycerol-phosphate synthase activity"/>
    <property type="evidence" value="ECO:0007669"/>
    <property type="project" value="UniProtKB-UniRule"/>
</dbReference>
<dbReference type="AlphaFoldDB" id="A0A2I1I6R3"/>
<dbReference type="RefSeq" id="WP_101627287.1">
    <property type="nucleotide sequence ID" value="NZ_PKKJ01000001.1"/>
</dbReference>
<dbReference type="Pfam" id="PF00117">
    <property type="entry name" value="GATase"/>
    <property type="match status" value="1"/>
</dbReference>
<dbReference type="GO" id="GO:0000105">
    <property type="term" value="P:L-histidine biosynthetic process"/>
    <property type="evidence" value="ECO:0007669"/>
    <property type="project" value="UniProtKB-UniRule"/>
</dbReference>
<evidence type="ECO:0000256" key="7">
    <source>
        <dbReference type="ARBA" id="ARBA00023239"/>
    </source>
</evidence>
<gene>
    <name evidence="11" type="primary">hisH</name>
    <name evidence="14" type="ORF">CYJ25_00540</name>
</gene>
<keyword evidence="4 11" id="KW-0378">Hydrolase</keyword>
<keyword evidence="3 11" id="KW-0028">Amino-acid biosynthesis</keyword>
<evidence type="ECO:0000256" key="2">
    <source>
        <dbReference type="ARBA" id="ARBA00011152"/>
    </source>
</evidence>
<dbReference type="OrthoDB" id="9807137at2"/>
<name>A0A2I1I6R3_9ACTO</name>
<comment type="subunit">
    <text evidence="2 11">Heterodimer of HisH and HisF.</text>
</comment>